<evidence type="ECO:0000256" key="1">
    <source>
        <dbReference type="ARBA" id="ARBA00004141"/>
    </source>
</evidence>
<evidence type="ECO:0000256" key="2">
    <source>
        <dbReference type="ARBA" id="ARBA00010663"/>
    </source>
</evidence>
<evidence type="ECO:0000256" key="5">
    <source>
        <dbReference type="ARBA" id="ARBA00023040"/>
    </source>
</evidence>
<dbReference type="GO" id="GO:0043005">
    <property type="term" value="C:neuron projection"/>
    <property type="evidence" value="ECO:0007669"/>
    <property type="project" value="TreeGrafter"/>
</dbReference>
<evidence type="ECO:0000256" key="4">
    <source>
        <dbReference type="ARBA" id="ARBA00022989"/>
    </source>
</evidence>
<gene>
    <name evidence="12" type="ORF">OSB1V03_LOCUS9371</name>
</gene>
<evidence type="ECO:0000256" key="10">
    <source>
        <dbReference type="SAM" id="Phobius"/>
    </source>
</evidence>
<evidence type="ECO:0000256" key="8">
    <source>
        <dbReference type="ARBA" id="ARBA00023224"/>
    </source>
</evidence>
<proteinExistence type="inferred from homology"/>
<dbReference type="GO" id="GO:0042923">
    <property type="term" value="F:neuropeptide binding"/>
    <property type="evidence" value="ECO:0007669"/>
    <property type="project" value="TreeGrafter"/>
</dbReference>
<keyword evidence="13" id="KW-1185">Reference proteome</keyword>
<dbReference type="PRINTS" id="PR01012">
    <property type="entry name" value="NRPEPTIDEYR"/>
</dbReference>
<dbReference type="GO" id="GO:0005886">
    <property type="term" value="C:plasma membrane"/>
    <property type="evidence" value="ECO:0007669"/>
    <property type="project" value="TreeGrafter"/>
</dbReference>
<name>A0A7R9Q1M3_9ACAR</name>
<dbReference type="EMBL" id="OC860851">
    <property type="protein sequence ID" value="CAD7628953.1"/>
    <property type="molecule type" value="Genomic_DNA"/>
</dbReference>
<accession>A0A7R9Q1M3</accession>
<dbReference type="EMBL" id="CAJPIZ010006276">
    <property type="protein sequence ID" value="CAG2109383.1"/>
    <property type="molecule type" value="Genomic_DNA"/>
</dbReference>
<keyword evidence="3 9" id="KW-0812">Transmembrane</keyword>
<dbReference type="GO" id="GO:0004983">
    <property type="term" value="F:neuropeptide Y receptor activity"/>
    <property type="evidence" value="ECO:0007669"/>
    <property type="project" value="InterPro"/>
</dbReference>
<dbReference type="SUPFAM" id="SSF81321">
    <property type="entry name" value="Family A G protein-coupled receptor-like"/>
    <property type="match status" value="1"/>
</dbReference>
<feature type="transmembrane region" description="Helical" evidence="10">
    <location>
        <begin position="159"/>
        <end position="179"/>
    </location>
</feature>
<keyword evidence="8 9" id="KW-0807">Transducer</keyword>
<evidence type="ECO:0000256" key="6">
    <source>
        <dbReference type="ARBA" id="ARBA00023136"/>
    </source>
</evidence>
<keyword evidence="5 9" id="KW-0297">G-protein coupled receptor</keyword>
<dbReference type="Pfam" id="PF00001">
    <property type="entry name" value="7tm_1"/>
    <property type="match status" value="1"/>
</dbReference>
<feature type="non-terminal residue" evidence="12">
    <location>
        <position position="1"/>
    </location>
</feature>
<evidence type="ECO:0000259" key="11">
    <source>
        <dbReference type="PROSITE" id="PS50262"/>
    </source>
</evidence>
<dbReference type="PANTHER" id="PTHR24235">
    <property type="entry name" value="NEUROPEPTIDE Y RECEPTOR"/>
    <property type="match status" value="1"/>
</dbReference>
<organism evidence="12">
    <name type="scientific">Medioppia subpectinata</name>
    <dbReference type="NCBI Taxonomy" id="1979941"/>
    <lineage>
        <taxon>Eukaryota</taxon>
        <taxon>Metazoa</taxon>
        <taxon>Ecdysozoa</taxon>
        <taxon>Arthropoda</taxon>
        <taxon>Chelicerata</taxon>
        <taxon>Arachnida</taxon>
        <taxon>Acari</taxon>
        <taxon>Acariformes</taxon>
        <taxon>Sarcoptiformes</taxon>
        <taxon>Oribatida</taxon>
        <taxon>Brachypylina</taxon>
        <taxon>Oppioidea</taxon>
        <taxon>Oppiidae</taxon>
        <taxon>Medioppia</taxon>
    </lineage>
</organism>
<keyword evidence="7 9" id="KW-0675">Receptor</keyword>
<feature type="domain" description="G-protein coupled receptors family 1 profile" evidence="11">
    <location>
        <begin position="1"/>
        <end position="214"/>
    </location>
</feature>
<dbReference type="Proteomes" id="UP000759131">
    <property type="component" value="Unassembled WGS sequence"/>
</dbReference>
<keyword evidence="6 10" id="KW-0472">Membrane</keyword>
<dbReference type="InterPro" id="IPR000276">
    <property type="entry name" value="GPCR_Rhodpsn"/>
</dbReference>
<comment type="subcellular location">
    <subcellularLocation>
        <location evidence="1">Membrane</location>
        <topology evidence="1">Multi-pass membrane protein</topology>
    </subcellularLocation>
</comment>
<feature type="transmembrane region" description="Helical" evidence="10">
    <location>
        <begin position="20"/>
        <end position="37"/>
    </location>
</feature>
<dbReference type="PROSITE" id="PS00237">
    <property type="entry name" value="G_PROTEIN_RECEP_F1_1"/>
    <property type="match status" value="1"/>
</dbReference>
<feature type="transmembrane region" description="Helical" evidence="10">
    <location>
        <begin position="107"/>
        <end position="128"/>
    </location>
</feature>
<evidence type="ECO:0000313" key="13">
    <source>
        <dbReference type="Proteomes" id="UP000759131"/>
    </source>
</evidence>
<keyword evidence="4 10" id="KW-1133">Transmembrane helix</keyword>
<evidence type="ECO:0000256" key="7">
    <source>
        <dbReference type="ARBA" id="ARBA00023170"/>
    </source>
</evidence>
<dbReference type="AlphaFoldDB" id="A0A7R9Q1M3"/>
<evidence type="ECO:0000256" key="9">
    <source>
        <dbReference type="RuleBase" id="RU000688"/>
    </source>
</evidence>
<sequence length="332" mass="38356">RMLLEDWPFGTLMCKLGPFIQALSVFVSTISMTIIAIDRYQVLVGLLRRRFTTTVPTGLIILVIWLTAGLLSIPYAYFNEIVELFTFKMFIRCRVVYPEPKDKYRKWITVLAFFTQYSIPLLIISVCYTRIGVHIWKREGIGALTQQQRSDQNQSKLKTIKMLITAVVVFAICWLPLNILHIRADFGFGNYSFNILMICHWIAMSSVCYNPFIYFWLNKDYNERAKYLLKMCFTINCSHRQTPEITQDLTHNQLNERQMVGIQKTRVKRSNAMKASKTKCGNRLFGVMCVRSSVSSTDSSHDNHFINSADNQHVVNDVNQTDIIANGEESTL</sequence>
<feature type="transmembrane region" description="Helical" evidence="10">
    <location>
        <begin position="191"/>
        <end position="217"/>
    </location>
</feature>
<dbReference type="InterPro" id="IPR017452">
    <property type="entry name" value="GPCR_Rhodpsn_7TM"/>
</dbReference>
<dbReference type="PANTHER" id="PTHR24235:SF29">
    <property type="entry name" value="GH23382P"/>
    <property type="match status" value="1"/>
</dbReference>
<dbReference type="PROSITE" id="PS50262">
    <property type="entry name" value="G_PROTEIN_RECEP_F1_2"/>
    <property type="match status" value="1"/>
</dbReference>
<comment type="similarity">
    <text evidence="2 9">Belongs to the G-protein coupled receptor 1 family.</text>
</comment>
<evidence type="ECO:0000256" key="3">
    <source>
        <dbReference type="ARBA" id="ARBA00022692"/>
    </source>
</evidence>
<protein>
    <recommendedName>
        <fullName evidence="11">G-protein coupled receptors family 1 profile domain-containing protein</fullName>
    </recommendedName>
</protein>
<dbReference type="OrthoDB" id="10037617at2759"/>
<reference evidence="12" key="1">
    <citation type="submission" date="2020-11" db="EMBL/GenBank/DDBJ databases">
        <authorList>
            <person name="Tran Van P."/>
        </authorList>
    </citation>
    <scope>NUCLEOTIDE SEQUENCE</scope>
</reference>
<feature type="transmembrane region" description="Helical" evidence="10">
    <location>
        <begin position="58"/>
        <end position="78"/>
    </location>
</feature>
<dbReference type="Gene3D" id="1.20.1070.10">
    <property type="entry name" value="Rhodopsin 7-helix transmembrane proteins"/>
    <property type="match status" value="1"/>
</dbReference>
<dbReference type="InterPro" id="IPR000611">
    <property type="entry name" value="NPY_rcpt"/>
</dbReference>
<dbReference type="PRINTS" id="PR00237">
    <property type="entry name" value="GPCRRHODOPSN"/>
</dbReference>
<evidence type="ECO:0000313" key="12">
    <source>
        <dbReference type="EMBL" id="CAD7628953.1"/>
    </source>
</evidence>